<name>C8PQ99_9SPIR</name>
<proteinExistence type="predicted"/>
<dbReference type="AlphaFoldDB" id="C8PQ99"/>
<gene>
    <name evidence="1" type="ORF">TREVI0001_2531</name>
</gene>
<dbReference type="eggNOG" id="ENOG5030XZ7">
    <property type="taxonomic scope" value="Bacteria"/>
</dbReference>
<dbReference type="STRING" id="596324.TREVI0001_2531"/>
<dbReference type="Proteomes" id="UP000004509">
    <property type="component" value="Unassembled WGS sequence"/>
</dbReference>
<organism evidence="1 2">
    <name type="scientific">Treponema vincentii ATCC 35580</name>
    <dbReference type="NCBI Taxonomy" id="596324"/>
    <lineage>
        <taxon>Bacteria</taxon>
        <taxon>Pseudomonadati</taxon>
        <taxon>Spirochaetota</taxon>
        <taxon>Spirochaetia</taxon>
        <taxon>Spirochaetales</taxon>
        <taxon>Treponemataceae</taxon>
        <taxon>Treponema</taxon>
    </lineage>
</organism>
<dbReference type="RefSeq" id="WP_006188754.1">
    <property type="nucleotide sequence ID" value="NZ_ACYH01000035.1"/>
</dbReference>
<evidence type="ECO:0000313" key="1">
    <source>
        <dbReference type="EMBL" id="EEV20415.1"/>
    </source>
</evidence>
<sequence>MTPVGGTAARITPDDYGTTQPVLAGDITTGSNYTKFTVTPNGSELWEIDSNGKLKRK</sequence>
<reference evidence="1 2" key="1">
    <citation type="submission" date="2009-07" db="EMBL/GenBank/DDBJ databases">
        <authorList>
            <person name="Madupu R."/>
            <person name="Sebastian Y."/>
            <person name="Durkin A.S."/>
            <person name="Torralba M."/>
            <person name="Methe B."/>
            <person name="Sutton G.G."/>
            <person name="Strausberg R.L."/>
            <person name="Nelson K.E."/>
        </authorList>
    </citation>
    <scope>NUCLEOTIDE SEQUENCE [LARGE SCALE GENOMIC DNA]</scope>
    <source>
        <strain evidence="1 2">ATCC 35580</strain>
    </source>
</reference>
<dbReference type="EMBL" id="ACYH01000035">
    <property type="protein sequence ID" value="EEV20415.1"/>
    <property type="molecule type" value="Genomic_DNA"/>
</dbReference>
<accession>C8PQ99</accession>
<dbReference type="OrthoDB" id="359253at2"/>
<protein>
    <submittedName>
        <fullName evidence="1">Uncharacterized protein</fullName>
    </submittedName>
</protein>
<comment type="caution">
    <text evidence="1">The sequence shown here is derived from an EMBL/GenBank/DDBJ whole genome shotgun (WGS) entry which is preliminary data.</text>
</comment>
<evidence type="ECO:0000313" key="2">
    <source>
        <dbReference type="Proteomes" id="UP000004509"/>
    </source>
</evidence>